<name>A0A7I9ZNV8_9MYCO</name>
<feature type="transmembrane region" description="Helical" evidence="5">
    <location>
        <begin position="368"/>
        <end position="401"/>
    </location>
</feature>
<keyword evidence="4 5" id="KW-0472">Membrane</keyword>
<evidence type="ECO:0000256" key="3">
    <source>
        <dbReference type="ARBA" id="ARBA00022989"/>
    </source>
</evidence>
<accession>A0A7I9ZNV8</accession>
<dbReference type="InterPro" id="IPR052952">
    <property type="entry name" value="MFS-Transporter"/>
</dbReference>
<dbReference type="Gene3D" id="1.20.1250.20">
    <property type="entry name" value="MFS general substrate transporter like domains"/>
    <property type="match status" value="2"/>
</dbReference>
<reference evidence="7 8" key="1">
    <citation type="journal article" date="2019" name="Emerg. Microbes Infect.">
        <title>Comprehensive subspecies identification of 175 nontuberculous mycobacteria species based on 7547 genomic profiles.</title>
        <authorList>
            <person name="Matsumoto Y."/>
            <person name="Kinjo T."/>
            <person name="Motooka D."/>
            <person name="Nabeya D."/>
            <person name="Jung N."/>
            <person name="Uechi K."/>
            <person name="Horii T."/>
            <person name="Iida T."/>
            <person name="Fujita J."/>
            <person name="Nakamura S."/>
        </authorList>
    </citation>
    <scope>NUCLEOTIDE SEQUENCE [LARGE SCALE GENOMIC DNA]</scope>
    <source>
        <strain evidence="7 8">JCM 30996</strain>
    </source>
</reference>
<keyword evidence="2 5" id="KW-0812">Transmembrane</keyword>
<dbReference type="Proteomes" id="UP000465304">
    <property type="component" value="Unassembled WGS sequence"/>
</dbReference>
<dbReference type="InterPro" id="IPR020846">
    <property type="entry name" value="MFS_dom"/>
</dbReference>
<feature type="transmembrane region" description="Helical" evidence="5">
    <location>
        <begin position="326"/>
        <end position="347"/>
    </location>
</feature>
<dbReference type="PANTHER" id="PTHR23527">
    <property type="entry name" value="BLL3282 PROTEIN"/>
    <property type="match status" value="1"/>
</dbReference>
<sequence>MMRYLCDHGTVAASSMSTAKRWSMLGIALSTTLCANVFINGVAFLIPTLHTERGLDLAQAGLVSAMPSLGMVVTLIAWGYVVDRLGERLVLALGSALTAAAAFAAASVQSLVAVSVFLFLGGMAAASSNTASGRLVVGWFAAEQRGLVMGIRQTAQPLGVGLGALVIPRVAEHHGVSAALLFPAIVCTASALICAVAVIDPPRPPRSLAAAADLANPYRDSRLLLRIHLASVLLVVPQILVWTFTLVWLIAEHGWSPGSAGLLVTLAQLLGAGGRIGAGRWSDRVLKRSGDVLGARMRPIRIIAAAAAVSMASLALTDWLDSPASIAVMMVASMVTVSDNGLAFTAIAEIAGPFWSGRALGTQNTSQLFTAGVVPPLFGALIGTAGFPVTFAVCALFPLMAIPAVPVACGATTPPRPSGSTGHR</sequence>
<dbReference type="InterPro" id="IPR036259">
    <property type="entry name" value="MFS_trans_sf"/>
</dbReference>
<evidence type="ECO:0000313" key="7">
    <source>
        <dbReference type="EMBL" id="GFH02427.1"/>
    </source>
</evidence>
<keyword evidence="3 5" id="KW-1133">Transmembrane helix</keyword>
<keyword evidence="8" id="KW-1185">Reference proteome</keyword>
<dbReference type="GO" id="GO:0022857">
    <property type="term" value="F:transmembrane transporter activity"/>
    <property type="evidence" value="ECO:0007669"/>
    <property type="project" value="InterPro"/>
</dbReference>
<evidence type="ECO:0000256" key="4">
    <source>
        <dbReference type="ARBA" id="ARBA00023136"/>
    </source>
</evidence>
<evidence type="ECO:0000259" key="6">
    <source>
        <dbReference type="PROSITE" id="PS50850"/>
    </source>
</evidence>
<evidence type="ECO:0000313" key="8">
    <source>
        <dbReference type="Proteomes" id="UP000465304"/>
    </source>
</evidence>
<dbReference type="EMBL" id="BLLB01000002">
    <property type="protein sequence ID" value="GFH02427.1"/>
    <property type="molecule type" value="Genomic_DNA"/>
</dbReference>
<evidence type="ECO:0000256" key="1">
    <source>
        <dbReference type="ARBA" id="ARBA00004651"/>
    </source>
</evidence>
<feature type="transmembrane region" description="Helical" evidence="5">
    <location>
        <begin position="257"/>
        <end position="278"/>
    </location>
</feature>
<dbReference type="RefSeq" id="WP_275999641.1">
    <property type="nucleotide sequence ID" value="NZ_BLLB01000002.1"/>
</dbReference>
<comment type="caution">
    <text evidence="7">The sequence shown here is derived from an EMBL/GenBank/DDBJ whole genome shotgun (WGS) entry which is preliminary data.</text>
</comment>
<comment type="subcellular location">
    <subcellularLocation>
        <location evidence="1">Cell membrane</location>
        <topology evidence="1">Multi-pass membrane protein</topology>
    </subcellularLocation>
</comment>
<feature type="transmembrane region" description="Helical" evidence="5">
    <location>
        <begin position="177"/>
        <end position="199"/>
    </location>
</feature>
<dbReference type="GO" id="GO:0005886">
    <property type="term" value="C:plasma membrane"/>
    <property type="evidence" value="ECO:0007669"/>
    <property type="project" value="UniProtKB-SubCell"/>
</dbReference>
<dbReference type="Pfam" id="PF07690">
    <property type="entry name" value="MFS_1"/>
    <property type="match status" value="1"/>
</dbReference>
<feature type="transmembrane region" description="Helical" evidence="5">
    <location>
        <begin position="24"/>
        <end position="46"/>
    </location>
</feature>
<dbReference type="InterPro" id="IPR011701">
    <property type="entry name" value="MFS"/>
</dbReference>
<feature type="transmembrane region" description="Helical" evidence="5">
    <location>
        <begin position="299"/>
        <end position="320"/>
    </location>
</feature>
<evidence type="ECO:0000256" key="2">
    <source>
        <dbReference type="ARBA" id="ARBA00022692"/>
    </source>
</evidence>
<feature type="transmembrane region" description="Helical" evidence="5">
    <location>
        <begin position="89"/>
        <end position="108"/>
    </location>
</feature>
<dbReference type="PANTHER" id="PTHR23527:SF1">
    <property type="entry name" value="BLL3282 PROTEIN"/>
    <property type="match status" value="1"/>
</dbReference>
<evidence type="ECO:0000256" key="5">
    <source>
        <dbReference type="SAM" id="Phobius"/>
    </source>
</evidence>
<dbReference type="PROSITE" id="PS50850">
    <property type="entry name" value="MFS"/>
    <property type="match status" value="1"/>
</dbReference>
<proteinExistence type="predicted"/>
<organism evidence="7 8">
    <name type="scientific">Mycolicibacterium hippocampi</name>
    <dbReference type="NCBI Taxonomy" id="659824"/>
    <lineage>
        <taxon>Bacteria</taxon>
        <taxon>Bacillati</taxon>
        <taxon>Actinomycetota</taxon>
        <taxon>Actinomycetes</taxon>
        <taxon>Mycobacteriales</taxon>
        <taxon>Mycobacteriaceae</taxon>
        <taxon>Mycolicibacterium</taxon>
    </lineage>
</organism>
<feature type="transmembrane region" description="Helical" evidence="5">
    <location>
        <begin position="229"/>
        <end position="251"/>
    </location>
</feature>
<feature type="domain" description="Major facilitator superfamily (MFS) profile" evidence="6">
    <location>
        <begin position="1"/>
        <end position="413"/>
    </location>
</feature>
<feature type="transmembrane region" description="Helical" evidence="5">
    <location>
        <begin position="58"/>
        <end position="82"/>
    </location>
</feature>
<protein>
    <submittedName>
        <fullName evidence="7">MFS transporter</fullName>
    </submittedName>
</protein>
<dbReference type="SUPFAM" id="SSF103473">
    <property type="entry name" value="MFS general substrate transporter"/>
    <property type="match status" value="1"/>
</dbReference>
<dbReference type="AlphaFoldDB" id="A0A7I9ZNV8"/>
<gene>
    <name evidence="7" type="ORF">MHIP_29100</name>
</gene>